<evidence type="ECO:0000313" key="3">
    <source>
        <dbReference type="EMBL" id="QEG41837.1"/>
    </source>
</evidence>
<evidence type="ECO:0000256" key="1">
    <source>
        <dbReference type="SAM" id="MobiDB-lite"/>
    </source>
</evidence>
<protein>
    <submittedName>
        <fullName evidence="3">Uncharacterized protein</fullName>
    </submittedName>
</protein>
<proteinExistence type="predicted"/>
<keyword evidence="2" id="KW-0812">Transmembrane</keyword>
<reference evidence="3 4" key="1">
    <citation type="submission" date="2019-08" db="EMBL/GenBank/DDBJ databases">
        <title>Deep-cultivation of Planctomycetes and their phenomic and genomic characterization uncovers novel biology.</title>
        <authorList>
            <person name="Wiegand S."/>
            <person name="Jogler M."/>
            <person name="Boedeker C."/>
            <person name="Pinto D."/>
            <person name="Vollmers J."/>
            <person name="Rivas-Marin E."/>
            <person name="Kohn T."/>
            <person name="Peeters S.H."/>
            <person name="Heuer A."/>
            <person name="Rast P."/>
            <person name="Oberbeckmann S."/>
            <person name="Bunk B."/>
            <person name="Jeske O."/>
            <person name="Meyerdierks A."/>
            <person name="Storesund J.E."/>
            <person name="Kallscheuer N."/>
            <person name="Luecker S."/>
            <person name="Lage O.M."/>
            <person name="Pohl T."/>
            <person name="Merkel B.J."/>
            <person name="Hornburger P."/>
            <person name="Mueller R.-W."/>
            <person name="Bruemmer F."/>
            <person name="Labrenz M."/>
            <person name="Spormann A.M."/>
            <person name="Op den Camp H."/>
            <person name="Overmann J."/>
            <person name="Amann R."/>
            <person name="Jetten M.S.M."/>
            <person name="Mascher T."/>
            <person name="Medema M.H."/>
            <person name="Devos D.P."/>
            <person name="Kaster A.-K."/>
            <person name="Ovreas L."/>
            <person name="Rohde M."/>
            <person name="Galperin M.Y."/>
            <person name="Jogler C."/>
        </authorList>
    </citation>
    <scope>NUCLEOTIDE SEQUENCE [LARGE SCALE GENOMIC DNA]</scope>
    <source>
        <strain evidence="3 4">UC8</strain>
    </source>
</reference>
<keyword evidence="2" id="KW-1133">Transmembrane helix</keyword>
<feature type="region of interest" description="Disordered" evidence="1">
    <location>
        <begin position="1"/>
        <end position="21"/>
    </location>
</feature>
<feature type="compositionally biased region" description="Polar residues" evidence="1">
    <location>
        <begin position="9"/>
        <end position="21"/>
    </location>
</feature>
<accession>A0A5B9QRW0</accession>
<dbReference type="Proteomes" id="UP000325286">
    <property type="component" value="Chromosome"/>
</dbReference>
<evidence type="ECO:0000256" key="2">
    <source>
        <dbReference type="SAM" id="Phobius"/>
    </source>
</evidence>
<sequence length="95" mass="10994">MIPLLIPQPVNQRTESTRPLSQPSFRVQGLRLLQPRHDSRRDEKRYLSRLVAWVFALLVVPAILTMLYIALNPDAFTIDITPTIDFTTWQPGQRP</sequence>
<dbReference type="KEGG" id="rul:UC8_38650"/>
<dbReference type="EMBL" id="CP042914">
    <property type="protein sequence ID" value="QEG41837.1"/>
    <property type="molecule type" value="Genomic_DNA"/>
</dbReference>
<evidence type="ECO:0000313" key="4">
    <source>
        <dbReference type="Proteomes" id="UP000325286"/>
    </source>
</evidence>
<keyword evidence="2" id="KW-0472">Membrane</keyword>
<feature type="transmembrane region" description="Helical" evidence="2">
    <location>
        <begin position="50"/>
        <end position="71"/>
    </location>
</feature>
<gene>
    <name evidence="3" type="ORF">UC8_38650</name>
</gene>
<keyword evidence="4" id="KW-1185">Reference proteome</keyword>
<organism evidence="3 4">
    <name type="scientific">Roseimaritima ulvae</name>
    <dbReference type="NCBI Taxonomy" id="980254"/>
    <lineage>
        <taxon>Bacteria</taxon>
        <taxon>Pseudomonadati</taxon>
        <taxon>Planctomycetota</taxon>
        <taxon>Planctomycetia</taxon>
        <taxon>Pirellulales</taxon>
        <taxon>Pirellulaceae</taxon>
        <taxon>Roseimaritima</taxon>
    </lineage>
</organism>
<name>A0A5B9QRW0_9BACT</name>
<dbReference type="AlphaFoldDB" id="A0A5B9QRW0"/>